<evidence type="ECO:0000313" key="2">
    <source>
        <dbReference type="EMBL" id="KAG2212312.1"/>
    </source>
</evidence>
<keyword evidence="1" id="KW-0732">Signal</keyword>
<reference evidence="2" key="1">
    <citation type="submission" date="2020-12" db="EMBL/GenBank/DDBJ databases">
        <title>Metabolic potential, ecology and presence of endohyphal bacteria is reflected in genomic diversity of Mucoromycotina.</title>
        <authorList>
            <person name="Muszewska A."/>
            <person name="Okrasinska A."/>
            <person name="Steczkiewicz K."/>
            <person name="Drgas O."/>
            <person name="Orlowska M."/>
            <person name="Perlinska-Lenart U."/>
            <person name="Aleksandrzak-Piekarczyk T."/>
            <person name="Szatraj K."/>
            <person name="Zielenkiewicz U."/>
            <person name="Pilsyk S."/>
            <person name="Malc E."/>
            <person name="Mieczkowski P."/>
            <person name="Kruszewska J.S."/>
            <person name="Biernat P."/>
            <person name="Pawlowska J."/>
        </authorList>
    </citation>
    <scope>NUCLEOTIDE SEQUENCE</scope>
    <source>
        <strain evidence="2">WA0000017839</strain>
    </source>
</reference>
<keyword evidence="3" id="KW-1185">Reference proteome</keyword>
<comment type="caution">
    <text evidence="2">The sequence shown here is derived from an EMBL/GenBank/DDBJ whole genome shotgun (WGS) entry which is preliminary data.</text>
</comment>
<dbReference type="Proteomes" id="UP000603453">
    <property type="component" value="Unassembled WGS sequence"/>
</dbReference>
<evidence type="ECO:0000256" key="1">
    <source>
        <dbReference type="SAM" id="SignalP"/>
    </source>
</evidence>
<gene>
    <name evidence="2" type="ORF">INT47_001671</name>
</gene>
<feature type="chain" id="PRO_5034047712" evidence="1">
    <location>
        <begin position="17"/>
        <end position="76"/>
    </location>
</feature>
<feature type="signal peptide" evidence="1">
    <location>
        <begin position="1"/>
        <end position="16"/>
    </location>
</feature>
<accession>A0A8H7RJS7</accession>
<dbReference type="AlphaFoldDB" id="A0A8H7RJS7"/>
<protein>
    <submittedName>
        <fullName evidence="2">Uncharacterized protein</fullName>
    </submittedName>
</protein>
<name>A0A8H7RJS7_9FUNG</name>
<organism evidence="2 3">
    <name type="scientific">Mucor saturninus</name>
    <dbReference type="NCBI Taxonomy" id="64648"/>
    <lineage>
        <taxon>Eukaryota</taxon>
        <taxon>Fungi</taxon>
        <taxon>Fungi incertae sedis</taxon>
        <taxon>Mucoromycota</taxon>
        <taxon>Mucoromycotina</taxon>
        <taxon>Mucoromycetes</taxon>
        <taxon>Mucorales</taxon>
        <taxon>Mucorineae</taxon>
        <taxon>Mucoraceae</taxon>
        <taxon>Mucor</taxon>
    </lineage>
</organism>
<evidence type="ECO:0000313" key="3">
    <source>
        <dbReference type="Proteomes" id="UP000603453"/>
    </source>
</evidence>
<dbReference type="EMBL" id="JAEPRD010000006">
    <property type="protein sequence ID" value="KAG2212312.1"/>
    <property type="molecule type" value="Genomic_DNA"/>
</dbReference>
<sequence length="76" mass="8584">MFSLLAAICAMKTWRAFFNQAACIANRPSDDDIDLPLKTMAFHSSVRIADTKGKSRINVNDHRVQQACRKLDLTNM</sequence>
<proteinExistence type="predicted"/>